<feature type="transmembrane region" description="Helical" evidence="2">
    <location>
        <begin position="89"/>
        <end position="116"/>
    </location>
</feature>
<dbReference type="AlphaFoldDB" id="A0A3D8SW65"/>
<organism evidence="3 4">
    <name type="scientific">Aspergillus mulundensis</name>
    <dbReference type="NCBI Taxonomy" id="1810919"/>
    <lineage>
        <taxon>Eukaryota</taxon>
        <taxon>Fungi</taxon>
        <taxon>Dikarya</taxon>
        <taxon>Ascomycota</taxon>
        <taxon>Pezizomycotina</taxon>
        <taxon>Eurotiomycetes</taxon>
        <taxon>Eurotiomycetidae</taxon>
        <taxon>Eurotiales</taxon>
        <taxon>Aspergillaceae</taxon>
        <taxon>Aspergillus</taxon>
        <taxon>Aspergillus subgen. Nidulantes</taxon>
    </lineage>
</organism>
<keyword evidence="2" id="KW-0812">Transmembrane</keyword>
<dbReference type="EMBL" id="PVWQ01000002">
    <property type="protein sequence ID" value="RDW90499.1"/>
    <property type="molecule type" value="Genomic_DNA"/>
</dbReference>
<dbReference type="Proteomes" id="UP000256690">
    <property type="component" value="Unassembled WGS sequence"/>
</dbReference>
<accession>A0A3D8SW65</accession>
<sequence>MVLLLGISAQEGSQPKTTFCTSSMSPTTSETQVLKSGIHSATSTFMTATPSLTPISIPTFENEAKSPNPNSAMLTARDYRRRRRGGLKIPTAVFIAIPLIVAAVCCGGAACCAIAGGKRTRARELQQQQLQAQQQRNSNGGFDVEALGRRGVGVREPPRAVTIGGRGRGPREYENEYFNEIGHGHGRGRGDGNDRREDAPPPYSAF</sequence>
<feature type="region of interest" description="Disordered" evidence="1">
    <location>
        <begin position="157"/>
        <end position="206"/>
    </location>
</feature>
<evidence type="ECO:0000256" key="2">
    <source>
        <dbReference type="SAM" id="Phobius"/>
    </source>
</evidence>
<name>A0A3D8SW65_9EURO</name>
<comment type="caution">
    <text evidence="3">The sequence shown here is derived from an EMBL/GenBank/DDBJ whole genome shotgun (WGS) entry which is preliminary data.</text>
</comment>
<keyword evidence="4" id="KW-1185">Reference proteome</keyword>
<reference evidence="3 4" key="1">
    <citation type="journal article" date="2018" name="IMA Fungus">
        <title>IMA Genome-F 9: Draft genome sequence of Annulohypoxylon stygium, Aspergillus mulundensis, Berkeleyomyces basicola (syn. Thielaviopsis basicola), Ceratocystis smalleyi, two Cercospora beticola strains, Coleophoma cylindrospora, Fusarium fracticaudum, Phialophora cf. hyalina, and Morchella septimelata.</title>
        <authorList>
            <person name="Wingfield B.D."/>
            <person name="Bills G.F."/>
            <person name="Dong Y."/>
            <person name="Huang W."/>
            <person name="Nel W.J."/>
            <person name="Swalarsk-Parry B.S."/>
            <person name="Vaghefi N."/>
            <person name="Wilken P.M."/>
            <person name="An Z."/>
            <person name="de Beer Z.W."/>
            <person name="De Vos L."/>
            <person name="Chen L."/>
            <person name="Duong T.A."/>
            <person name="Gao Y."/>
            <person name="Hammerbacher A."/>
            <person name="Kikkert J.R."/>
            <person name="Li Y."/>
            <person name="Li H."/>
            <person name="Li K."/>
            <person name="Li Q."/>
            <person name="Liu X."/>
            <person name="Ma X."/>
            <person name="Naidoo K."/>
            <person name="Pethybridge S.J."/>
            <person name="Sun J."/>
            <person name="Steenkamp E.T."/>
            <person name="van der Nest M.A."/>
            <person name="van Wyk S."/>
            <person name="Wingfield M.J."/>
            <person name="Xiong C."/>
            <person name="Yue Q."/>
            <person name="Zhang X."/>
        </authorList>
    </citation>
    <scope>NUCLEOTIDE SEQUENCE [LARGE SCALE GENOMIC DNA]</scope>
    <source>
        <strain evidence="3 4">DSM 5745</strain>
    </source>
</reference>
<evidence type="ECO:0000256" key="1">
    <source>
        <dbReference type="SAM" id="MobiDB-lite"/>
    </source>
</evidence>
<protein>
    <submittedName>
        <fullName evidence="3">Uncharacterized protein</fullName>
    </submittedName>
</protein>
<evidence type="ECO:0000313" key="3">
    <source>
        <dbReference type="EMBL" id="RDW90499.1"/>
    </source>
</evidence>
<feature type="compositionally biased region" description="Basic and acidic residues" evidence="1">
    <location>
        <begin position="188"/>
        <end position="199"/>
    </location>
</feature>
<proteinExistence type="predicted"/>
<keyword evidence="2" id="KW-1133">Transmembrane helix</keyword>
<dbReference type="GeneID" id="38112644"/>
<evidence type="ECO:0000313" key="4">
    <source>
        <dbReference type="Proteomes" id="UP000256690"/>
    </source>
</evidence>
<gene>
    <name evidence="3" type="ORF">DSM5745_02274</name>
</gene>
<dbReference type="RefSeq" id="XP_026607453.1">
    <property type="nucleotide sequence ID" value="XM_026744290.1"/>
</dbReference>
<keyword evidence="2" id="KW-0472">Membrane</keyword>